<comment type="function">
    <text evidence="6">Specifically methylates the N4 position of cytidine in position 1402 (C1402) of 16S rRNA.</text>
</comment>
<evidence type="ECO:0000313" key="9">
    <source>
        <dbReference type="Proteomes" id="UP001056323"/>
    </source>
</evidence>
<dbReference type="EMBL" id="CP097751">
    <property type="protein sequence ID" value="URJ27374.1"/>
    <property type="molecule type" value="Genomic_DNA"/>
</dbReference>
<evidence type="ECO:0000256" key="1">
    <source>
        <dbReference type="ARBA" id="ARBA00010396"/>
    </source>
</evidence>
<dbReference type="Gene3D" id="1.10.150.170">
    <property type="entry name" value="Putative methyltransferase TM0872, insert domain"/>
    <property type="match status" value="1"/>
</dbReference>
<keyword evidence="10" id="KW-1185">Reference proteome</keyword>
<feature type="binding site" evidence="6">
    <location>
        <position position="82"/>
    </location>
    <ligand>
        <name>S-adenosyl-L-methionine</name>
        <dbReference type="ChEBI" id="CHEBI:59789"/>
    </ligand>
</feature>
<dbReference type="SUPFAM" id="SSF81799">
    <property type="entry name" value="Putative methyltransferase TM0872, insert domain"/>
    <property type="match status" value="1"/>
</dbReference>
<evidence type="ECO:0000256" key="3">
    <source>
        <dbReference type="ARBA" id="ARBA00022603"/>
    </source>
</evidence>
<dbReference type="InterPro" id="IPR023397">
    <property type="entry name" value="SAM-dep_MeTrfase_MraW_recog"/>
</dbReference>
<feature type="binding site" evidence="6">
    <location>
        <begin position="36"/>
        <end position="38"/>
    </location>
    <ligand>
        <name>S-adenosyl-L-methionine</name>
        <dbReference type="ChEBI" id="CHEBI:59789"/>
    </ligand>
</feature>
<keyword evidence="5 6" id="KW-0949">S-adenosyl-L-methionine</keyword>
<dbReference type="EC" id="2.1.1.199" evidence="6"/>
<feature type="binding site" evidence="6">
    <location>
        <position position="56"/>
    </location>
    <ligand>
        <name>S-adenosyl-L-methionine</name>
        <dbReference type="ChEBI" id="CHEBI:59789"/>
    </ligand>
</feature>
<dbReference type="SUPFAM" id="SSF53335">
    <property type="entry name" value="S-adenosyl-L-methionine-dependent methyltransferases"/>
    <property type="match status" value="1"/>
</dbReference>
<evidence type="ECO:0000256" key="2">
    <source>
        <dbReference type="ARBA" id="ARBA00022552"/>
    </source>
</evidence>
<accession>A0AAE9I5Z3</accession>
<dbReference type="HAMAP" id="MF_01007">
    <property type="entry name" value="16SrRNA_methyltr_H"/>
    <property type="match status" value="1"/>
</dbReference>
<reference evidence="8" key="1">
    <citation type="submission" date="2022-05" db="EMBL/GenBank/DDBJ databases">
        <title>Impact of host demography and evolutionary history on endosymbiont molecular evolution: a test in carpenter ants (Genus Camponotus) and their Blochmannia endosymbionts.</title>
        <authorList>
            <person name="Manthey J.D."/>
            <person name="Giron J.C."/>
            <person name="Hruska J.P."/>
        </authorList>
    </citation>
    <scope>NUCLEOTIDE SEQUENCE</scope>
    <source>
        <strain evidence="8">C-049</strain>
        <strain evidence="7">C-050</strain>
    </source>
</reference>
<evidence type="ECO:0000313" key="10">
    <source>
        <dbReference type="Proteomes" id="UP001056483"/>
    </source>
</evidence>
<comment type="subcellular location">
    <subcellularLocation>
        <location evidence="6">Cytoplasm</location>
    </subcellularLocation>
</comment>
<organism evidence="8 9">
    <name type="scientific">Candidatus Blochmanniella camponoti</name>
    <dbReference type="NCBI Taxonomy" id="108080"/>
    <lineage>
        <taxon>Bacteria</taxon>
        <taxon>Pseudomonadati</taxon>
        <taxon>Pseudomonadota</taxon>
        <taxon>Gammaproteobacteria</taxon>
        <taxon>Enterobacterales</taxon>
        <taxon>Enterobacteriaceae</taxon>
        <taxon>ant endosymbionts</taxon>
        <taxon>Candidatus Blochmanniella</taxon>
    </lineage>
</organism>
<dbReference type="Pfam" id="PF01795">
    <property type="entry name" value="Methyltransf_5"/>
    <property type="match status" value="1"/>
</dbReference>
<dbReference type="Gene3D" id="3.40.50.150">
    <property type="entry name" value="Vaccinia Virus protein VP39"/>
    <property type="match status" value="1"/>
</dbReference>
<comment type="similarity">
    <text evidence="1 6">Belongs to the methyltransferase superfamily. RsmH family.</text>
</comment>
<dbReference type="PANTHER" id="PTHR11265">
    <property type="entry name" value="S-ADENOSYL-METHYLTRANSFERASE MRAW"/>
    <property type="match status" value="1"/>
</dbReference>
<comment type="catalytic activity">
    <reaction evidence="6">
        <text>cytidine(1402) in 16S rRNA + S-adenosyl-L-methionine = N(4)-methylcytidine(1402) in 16S rRNA + S-adenosyl-L-homocysteine + H(+)</text>
        <dbReference type="Rhea" id="RHEA:42928"/>
        <dbReference type="Rhea" id="RHEA-COMP:10286"/>
        <dbReference type="Rhea" id="RHEA-COMP:10287"/>
        <dbReference type="ChEBI" id="CHEBI:15378"/>
        <dbReference type="ChEBI" id="CHEBI:57856"/>
        <dbReference type="ChEBI" id="CHEBI:59789"/>
        <dbReference type="ChEBI" id="CHEBI:74506"/>
        <dbReference type="ChEBI" id="CHEBI:82748"/>
        <dbReference type="EC" id="2.1.1.199"/>
    </reaction>
</comment>
<dbReference type="GO" id="GO:0071424">
    <property type="term" value="F:rRNA (cytosine-N4-)-methyltransferase activity"/>
    <property type="evidence" value="ECO:0007669"/>
    <property type="project" value="UniProtKB-UniRule"/>
</dbReference>
<dbReference type="NCBIfam" id="TIGR00006">
    <property type="entry name" value="16S rRNA (cytosine(1402)-N(4))-methyltransferase RsmH"/>
    <property type="match status" value="1"/>
</dbReference>
<dbReference type="EMBL" id="CP097750">
    <property type="protein sequence ID" value="URJ24571.1"/>
    <property type="molecule type" value="Genomic_DNA"/>
</dbReference>
<gene>
    <name evidence="6 8" type="primary">rsmH</name>
    <name evidence="8" type="ORF">M9394_02275</name>
    <name evidence="7" type="ORF">M9404_00325</name>
</gene>
<evidence type="ECO:0000256" key="4">
    <source>
        <dbReference type="ARBA" id="ARBA00022679"/>
    </source>
</evidence>
<keyword evidence="6" id="KW-0963">Cytoplasm</keyword>
<proteinExistence type="inferred from homology"/>
<dbReference type="PANTHER" id="PTHR11265:SF0">
    <property type="entry name" value="12S RRNA N4-METHYLCYTIDINE METHYLTRANSFERASE"/>
    <property type="match status" value="1"/>
</dbReference>
<dbReference type="Proteomes" id="UP001056323">
    <property type="component" value="Chromosome"/>
</dbReference>
<dbReference type="KEGG" id="bhb:M9394_02275"/>
<keyword evidence="4 6" id="KW-0808">Transferase</keyword>
<dbReference type="Proteomes" id="UP001056483">
    <property type="component" value="Chromosome"/>
</dbReference>
<evidence type="ECO:0000256" key="6">
    <source>
        <dbReference type="HAMAP-Rule" id="MF_01007"/>
    </source>
</evidence>
<dbReference type="GO" id="GO:0070475">
    <property type="term" value="P:rRNA base methylation"/>
    <property type="evidence" value="ECO:0007669"/>
    <property type="project" value="UniProtKB-UniRule"/>
</dbReference>
<dbReference type="RefSeq" id="WP_250248125.1">
    <property type="nucleotide sequence ID" value="NZ_CP097750.1"/>
</dbReference>
<dbReference type="InterPro" id="IPR002903">
    <property type="entry name" value="RsmH"/>
</dbReference>
<evidence type="ECO:0000256" key="5">
    <source>
        <dbReference type="ARBA" id="ARBA00022691"/>
    </source>
</evidence>
<dbReference type="GO" id="GO:0005737">
    <property type="term" value="C:cytoplasm"/>
    <property type="evidence" value="ECO:0007669"/>
    <property type="project" value="UniProtKB-SubCell"/>
</dbReference>
<dbReference type="AlphaFoldDB" id="A0AAE9I5Z3"/>
<keyword evidence="2 6" id="KW-0698">rRNA processing</keyword>
<evidence type="ECO:0000313" key="8">
    <source>
        <dbReference type="EMBL" id="URJ27374.1"/>
    </source>
</evidence>
<dbReference type="InterPro" id="IPR029063">
    <property type="entry name" value="SAM-dependent_MTases_sf"/>
</dbReference>
<evidence type="ECO:0000313" key="7">
    <source>
        <dbReference type="EMBL" id="URJ24571.1"/>
    </source>
</evidence>
<sequence length="318" mass="35984">MFYIHYSHKSVLLNEAIQSLNIKAKGIYIDGTFGSGGHSKLILSQLNKRGRLLAIDKDLLAVKIGKCIAEQDDRFTIIHSSFSKMIKHVKNIGLIGSVDGILLDLGISTFQINDCSRGFSFMQDGLLDMRMDISSGISAAEWLSKASQENITWVLKTFGEERFAKNIAKVIVSKRRYTPIIRSIVLSKLICDAIPHRNMNKHPATKSFLAIRMFINNELEEIMQVLKDALVILSPRGRLVVISFNSLEDRLVKYFIREHSCILSIPPKLPLTNNQIFSKYQNKCQLKNIGKLTPSKQEIKRNIRARSAILRCAEKLVI</sequence>
<name>A0AAE9I5Z3_9ENTR</name>
<protein>
    <recommendedName>
        <fullName evidence="6">Ribosomal RNA small subunit methyltransferase H</fullName>
        <ecNumber evidence="6">2.1.1.199</ecNumber>
    </recommendedName>
    <alternativeName>
        <fullName evidence="6">16S rRNA m(4)C1402 methyltransferase</fullName>
    </alternativeName>
    <alternativeName>
        <fullName evidence="6">rRNA (cytosine-N(4)-)-methyltransferase RsmH</fullName>
    </alternativeName>
</protein>
<dbReference type="PIRSF" id="PIRSF004486">
    <property type="entry name" value="MraW"/>
    <property type="match status" value="1"/>
</dbReference>
<feature type="binding site" evidence="6">
    <location>
        <position position="104"/>
    </location>
    <ligand>
        <name>S-adenosyl-L-methionine</name>
        <dbReference type="ChEBI" id="CHEBI:59789"/>
    </ligand>
</feature>
<keyword evidence="3 6" id="KW-0489">Methyltransferase</keyword>
<feature type="binding site" evidence="6">
    <location>
        <position position="111"/>
    </location>
    <ligand>
        <name>S-adenosyl-L-methionine</name>
        <dbReference type="ChEBI" id="CHEBI:59789"/>
    </ligand>
</feature>